<reference evidence="13 14" key="1">
    <citation type="submission" date="2019-03" db="EMBL/GenBank/DDBJ databases">
        <title>Genomic Encyclopedia of Type Strains, Phase IV (KMG-IV): sequencing the most valuable type-strain genomes for metagenomic binning, comparative biology and taxonomic classification.</title>
        <authorList>
            <person name="Goeker M."/>
        </authorList>
    </citation>
    <scope>NUCLEOTIDE SEQUENCE [LARGE SCALE GENOMIC DNA]</scope>
    <source>
        <strain evidence="13 14">DSM 17974</strain>
    </source>
</reference>
<protein>
    <recommendedName>
        <fullName evidence="11">1-deoxy-D-xylulose-5-phosphate synthase</fullName>
        <ecNumber evidence="11">2.2.1.7</ecNumber>
    </recommendedName>
    <alternativeName>
        <fullName evidence="11">1-deoxyxylulose-5-phosphate synthase</fullName>
        <shortName evidence="11">DXP synthase</shortName>
        <shortName evidence="11">DXPS</shortName>
    </alternativeName>
</protein>
<dbReference type="Gene3D" id="3.40.50.920">
    <property type="match status" value="1"/>
</dbReference>
<dbReference type="InterPro" id="IPR009014">
    <property type="entry name" value="Transketo_C/PFOR_II"/>
</dbReference>
<dbReference type="EC" id="2.2.1.7" evidence="11"/>
<evidence type="ECO:0000256" key="2">
    <source>
        <dbReference type="ARBA" id="ARBA00011081"/>
    </source>
</evidence>
<evidence type="ECO:0000256" key="3">
    <source>
        <dbReference type="ARBA" id="ARBA00011738"/>
    </source>
</evidence>
<dbReference type="Pfam" id="PF02779">
    <property type="entry name" value="Transket_pyr"/>
    <property type="match status" value="1"/>
</dbReference>
<keyword evidence="8 11" id="KW-0786">Thiamine pyrophosphate</keyword>
<evidence type="ECO:0000256" key="1">
    <source>
        <dbReference type="ARBA" id="ARBA00004980"/>
    </source>
</evidence>
<evidence type="ECO:0000256" key="8">
    <source>
        <dbReference type="ARBA" id="ARBA00023052"/>
    </source>
</evidence>
<dbReference type="HAMAP" id="MF_00315">
    <property type="entry name" value="DXP_synth"/>
    <property type="match status" value="1"/>
</dbReference>
<dbReference type="InterPro" id="IPR005477">
    <property type="entry name" value="Dxylulose-5-P_synthase"/>
</dbReference>
<dbReference type="GO" id="GO:0005829">
    <property type="term" value="C:cytosol"/>
    <property type="evidence" value="ECO:0007669"/>
    <property type="project" value="TreeGrafter"/>
</dbReference>
<evidence type="ECO:0000313" key="13">
    <source>
        <dbReference type="EMBL" id="TDY51383.1"/>
    </source>
</evidence>
<keyword evidence="7 11" id="KW-0784">Thiamine biosynthesis</keyword>
<dbReference type="Gene3D" id="3.40.50.970">
    <property type="match status" value="2"/>
</dbReference>
<dbReference type="CDD" id="cd02007">
    <property type="entry name" value="TPP_DXS"/>
    <property type="match status" value="1"/>
</dbReference>
<dbReference type="PANTHER" id="PTHR43322">
    <property type="entry name" value="1-D-DEOXYXYLULOSE 5-PHOSPHATE SYNTHASE-RELATED"/>
    <property type="match status" value="1"/>
</dbReference>
<dbReference type="FunFam" id="3.40.50.920:FF:000002">
    <property type="entry name" value="1-deoxy-D-xylulose-5-phosphate synthase"/>
    <property type="match status" value="1"/>
</dbReference>
<feature type="binding site" evidence="11">
    <location>
        <position position="166"/>
    </location>
    <ligand>
        <name>Mg(2+)</name>
        <dbReference type="ChEBI" id="CHEBI:18420"/>
    </ligand>
</feature>
<comment type="similarity">
    <text evidence="2 11">Belongs to the transketolase family. DXPS subfamily.</text>
</comment>
<comment type="subunit">
    <text evidence="3 11">Homodimer.</text>
</comment>
<comment type="caution">
    <text evidence="13">The sequence shown here is derived from an EMBL/GenBank/DDBJ whole genome shotgun (WGS) entry which is preliminary data.</text>
</comment>
<dbReference type="InterPro" id="IPR049557">
    <property type="entry name" value="Transketolase_CS"/>
</dbReference>
<dbReference type="EMBL" id="SORF01000001">
    <property type="protein sequence ID" value="TDY51383.1"/>
    <property type="molecule type" value="Genomic_DNA"/>
</dbReference>
<keyword evidence="14" id="KW-1185">Reference proteome</keyword>
<accession>A0A4R8LUE2</accession>
<keyword evidence="6 11" id="KW-0460">Magnesium</keyword>
<dbReference type="GO" id="GO:0008661">
    <property type="term" value="F:1-deoxy-D-xylulose-5-phosphate synthase activity"/>
    <property type="evidence" value="ECO:0007669"/>
    <property type="project" value="UniProtKB-UniRule"/>
</dbReference>
<evidence type="ECO:0000256" key="11">
    <source>
        <dbReference type="HAMAP-Rule" id="MF_00315"/>
    </source>
</evidence>
<keyword evidence="4 11" id="KW-0808">Transferase</keyword>
<dbReference type="Pfam" id="PF02780">
    <property type="entry name" value="Transketolase_C"/>
    <property type="match status" value="1"/>
</dbReference>
<proteinExistence type="inferred from homology"/>
<organism evidence="13 14">
    <name type="scientific">Alicyclobacillus sacchari</name>
    <dbReference type="NCBI Taxonomy" id="392010"/>
    <lineage>
        <taxon>Bacteria</taxon>
        <taxon>Bacillati</taxon>
        <taxon>Bacillota</taxon>
        <taxon>Bacilli</taxon>
        <taxon>Bacillales</taxon>
        <taxon>Alicyclobacillaceae</taxon>
        <taxon>Alicyclobacillus</taxon>
    </lineage>
</organism>
<dbReference type="GO" id="GO:0000287">
    <property type="term" value="F:magnesium ion binding"/>
    <property type="evidence" value="ECO:0007669"/>
    <property type="project" value="UniProtKB-UniRule"/>
</dbReference>
<evidence type="ECO:0000259" key="12">
    <source>
        <dbReference type="SMART" id="SM00861"/>
    </source>
</evidence>
<dbReference type="SUPFAM" id="SSF52518">
    <property type="entry name" value="Thiamin diphosphate-binding fold (THDP-binding)"/>
    <property type="match status" value="2"/>
</dbReference>
<comment type="cofactor">
    <cofactor evidence="11">
        <name>Mg(2+)</name>
        <dbReference type="ChEBI" id="CHEBI:18420"/>
    </cofactor>
    <text evidence="11">Binds 1 Mg(2+) ion per subunit.</text>
</comment>
<gene>
    <name evidence="11" type="primary">dxs</name>
    <name evidence="13" type="ORF">C7445_101385</name>
</gene>
<keyword evidence="9 11" id="KW-0414">Isoprene biosynthesis</keyword>
<comment type="pathway">
    <text evidence="1 11">Metabolic intermediate biosynthesis; 1-deoxy-D-xylulose 5-phosphate biosynthesis; 1-deoxy-D-xylulose 5-phosphate from D-glyceraldehyde 3-phosphate and pyruvate: step 1/1.</text>
</comment>
<feature type="binding site" evidence="11">
    <location>
        <position position="94"/>
    </location>
    <ligand>
        <name>thiamine diphosphate</name>
        <dbReference type="ChEBI" id="CHEBI:58937"/>
    </ligand>
</feature>
<dbReference type="PROSITE" id="PS00801">
    <property type="entry name" value="TRANSKETOLASE_1"/>
    <property type="match status" value="1"/>
</dbReference>
<dbReference type="GO" id="GO:0030976">
    <property type="term" value="F:thiamine pyrophosphate binding"/>
    <property type="evidence" value="ECO:0007669"/>
    <property type="project" value="UniProtKB-UniRule"/>
</dbReference>
<dbReference type="InterPro" id="IPR020826">
    <property type="entry name" value="Transketolase_BS"/>
</dbReference>
<dbReference type="GO" id="GO:0016114">
    <property type="term" value="P:terpenoid biosynthetic process"/>
    <property type="evidence" value="ECO:0007669"/>
    <property type="project" value="UniProtKB-UniRule"/>
</dbReference>
<dbReference type="InterPro" id="IPR029061">
    <property type="entry name" value="THDP-binding"/>
</dbReference>
<name>A0A4R8LUE2_9BACL</name>
<dbReference type="InterPro" id="IPR033248">
    <property type="entry name" value="Transketolase_C"/>
</dbReference>
<evidence type="ECO:0000256" key="4">
    <source>
        <dbReference type="ARBA" id="ARBA00022679"/>
    </source>
</evidence>
<dbReference type="PROSITE" id="PS00802">
    <property type="entry name" value="TRANSKETOLASE_2"/>
    <property type="match status" value="1"/>
</dbReference>
<feature type="binding site" evidence="11">
    <location>
        <position position="380"/>
    </location>
    <ligand>
        <name>thiamine diphosphate</name>
        <dbReference type="ChEBI" id="CHEBI:58937"/>
    </ligand>
</feature>
<dbReference type="SUPFAM" id="SSF52922">
    <property type="entry name" value="TK C-terminal domain-like"/>
    <property type="match status" value="1"/>
</dbReference>
<dbReference type="GO" id="GO:0009228">
    <property type="term" value="P:thiamine biosynthetic process"/>
    <property type="evidence" value="ECO:0007669"/>
    <property type="project" value="UniProtKB-UniRule"/>
</dbReference>
<dbReference type="GO" id="GO:0019288">
    <property type="term" value="P:isopentenyl diphosphate biosynthetic process, methylerythritol 4-phosphate pathway"/>
    <property type="evidence" value="ECO:0007669"/>
    <property type="project" value="TreeGrafter"/>
</dbReference>
<evidence type="ECO:0000256" key="6">
    <source>
        <dbReference type="ARBA" id="ARBA00022842"/>
    </source>
</evidence>
<dbReference type="AlphaFoldDB" id="A0A4R8LUE2"/>
<dbReference type="InterPro" id="IPR005475">
    <property type="entry name" value="Transketolase-like_Pyr-bd"/>
</dbReference>
<feature type="binding site" evidence="11">
    <location>
        <position position="195"/>
    </location>
    <ligand>
        <name>Mg(2+)</name>
        <dbReference type="ChEBI" id="CHEBI:18420"/>
    </ligand>
</feature>
<dbReference type="PANTHER" id="PTHR43322:SF5">
    <property type="entry name" value="1-DEOXY-D-XYLULOSE-5-PHOSPHATE SYNTHASE, CHLOROPLASTIC"/>
    <property type="match status" value="1"/>
</dbReference>
<dbReference type="CDD" id="cd07033">
    <property type="entry name" value="TPP_PYR_DXS_TK_like"/>
    <property type="match status" value="1"/>
</dbReference>
<evidence type="ECO:0000256" key="7">
    <source>
        <dbReference type="ARBA" id="ARBA00022977"/>
    </source>
</evidence>
<feature type="binding site" evidence="11">
    <location>
        <position position="306"/>
    </location>
    <ligand>
        <name>thiamine diphosphate</name>
        <dbReference type="ChEBI" id="CHEBI:58937"/>
    </ligand>
</feature>
<feature type="binding site" evidence="11">
    <location>
        <begin position="167"/>
        <end position="168"/>
    </location>
    <ligand>
        <name>thiamine diphosphate</name>
        <dbReference type="ChEBI" id="CHEBI:58937"/>
    </ligand>
</feature>
<evidence type="ECO:0000256" key="10">
    <source>
        <dbReference type="ARBA" id="ARBA00055605"/>
    </source>
</evidence>
<comment type="function">
    <text evidence="10 11">Catalyzes the acyloin condensation reaction between C atoms 2 and 3 of pyruvate and glyceraldehyde 3-phosphate to yield 1-deoxy-D-xylulose-5-phosphate (DXP).</text>
</comment>
<dbReference type="FunFam" id="3.40.50.970:FF:000005">
    <property type="entry name" value="1-deoxy-D-xylulose-5-phosphate synthase"/>
    <property type="match status" value="1"/>
</dbReference>
<feature type="domain" description="Transketolase-like pyrimidine-binding" evidence="12">
    <location>
        <begin position="329"/>
        <end position="493"/>
    </location>
</feature>
<comment type="catalytic activity">
    <reaction evidence="11">
        <text>D-glyceraldehyde 3-phosphate + pyruvate + H(+) = 1-deoxy-D-xylulose 5-phosphate + CO2</text>
        <dbReference type="Rhea" id="RHEA:12605"/>
        <dbReference type="ChEBI" id="CHEBI:15361"/>
        <dbReference type="ChEBI" id="CHEBI:15378"/>
        <dbReference type="ChEBI" id="CHEBI:16526"/>
        <dbReference type="ChEBI" id="CHEBI:57792"/>
        <dbReference type="ChEBI" id="CHEBI:59776"/>
        <dbReference type="EC" id="2.2.1.7"/>
    </reaction>
</comment>
<dbReference type="Pfam" id="PF13292">
    <property type="entry name" value="DXP_synthase_N"/>
    <property type="match status" value="1"/>
</dbReference>
<dbReference type="NCBIfam" id="NF003933">
    <property type="entry name" value="PRK05444.2-2"/>
    <property type="match status" value="1"/>
</dbReference>
<dbReference type="NCBIfam" id="TIGR00204">
    <property type="entry name" value="dxs"/>
    <property type="match status" value="1"/>
</dbReference>
<keyword evidence="5 11" id="KW-0479">Metal-binding</keyword>
<feature type="binding site" evidence="11">
    <location>
        <begin position="135"/>
        <end position="137"/>
    </location>
    <ligand>
        <name>thiamine diphosphate</name>
        <dbReference type="ChEBI" id="CHEBI:58937"/>
    </ligand>
</feature>
<feature type="binding site" evidence="11">
    <location>
        <position position="195"/>
    </location>
    <ligand>
        <name>thiamine diphosphate</name>
        <dbReference type="ChEBI" id="CHEBI:58937"/>
    </ligand>
</feature>
<evidence type="ECO:0000313" key="14">
    <source>
        <dbReference type="Proteomes" id="UP000294581"/>
    </source>
</evidence>
<dbReference type="UniPathway" id="UPA00064">
    <property type="reaction ID" value="UER00091"/>
</dbReference>
<sequence length="650" mass="70166">MHRKAHCGLLSVVHSGAIEVLITLLDSIQDPKDLKQLTESQLVTLAQEIRDFLVSSISRTGGHFGANMGVVELTLALHRVFDSPRDKILWDVGHQGYVHKILTGRKDMFPTLRKLGGLAGFLKRSESPHDAFGAGHSSTSISAAVGMAVARDLRRENHHVIAVIGDGALTGGMALEAMNHAGDLGLDLIVVLNDNEMSISNNVGAVSKYLTRLRTDPSYAKAKADIDHILRQLSGVGAKVTKVLDRAKDAARHMLLPITPFEGFGFKYIGPIDGHDLPQLISVFERAKDIRGPVLIHTLTQKGKGYPQAESSEDKWHAWPSAVKGNQPPSYTNVFAATVAEMARRDERIVVVTPAMLSGSGLTKFQKEFPTRTFDVGIAEQHAGTFCAGLAAAGKRPIFAVYSTFLQRAYDQTIHDICIQNLPVLLAVDRAGIVGPDGETHQGVFDVAYLRAVPNMAVMMPKDENELRHMLYTASQHDGPAAVRYPRADGLGVALDEPLQALPWGKSEVLREGADLTIIALGSMVNPAMKAAQTLAADYQIESTVVNLRFVKPLDEELIVQLGKTGRPILTVEEAALAGGAGSAVAELLLDHGLVLPIRRKGVPDTFVEHGGRDEVLHRLGLDAEGIVQDALQLLGHKGKSTHILDKVGT</sequence>
<dbReference type="SMART" id="SM00861">
    <property type="entry name" value="Transket_pyr"/>
    <property type="match status" value="1"/>
</dbReference>
<evidence type="ECO:0000256" key="9">
    <source>
        <dbReference type="ARBA" id="ARBA00023229"/>
    </source>
</evidence>
<comment type="cofactor">
    <cofactor evidence="11">
        <name>thiamine diphosphate</name>
        <dbReference type="ChEBI" id="CHEBI:58937"/>
    </cofactor>
    <text evidence="11">Binds 1 thiamine pyrophosphate per subunit.</text>
</comment>
<evidence type="ECO:0000256" key="5">
    <source>
        <dbReference type="ARBA" id="ARBA00022723"/>
    </source>
</evidence>
<dbReference type="Proteomes" id="UP000294581">
    <property type="component" value="Unassembled WGS sequence"/>
</dbReference>